<dbReference type="SUPFAM" id="SSF111369">
    <property type="entry name" value="HlyD-like secretion proteins"/>
    <property type="match status" value="1"/>
</dbReference>
<dbReference type="GO" id="GO:0015562">
    <property type="term" value="F:efflux transmembrane transporter activity"/>
    <property type="evidence" value="ECO:0007669"/>
    <property type="project" value="TreeGrafter"/>
</dbReference>
<dbReference type="InterPro" id="IPR058627">
    <property type="entry name" value="MdtA-like_C"/>
</dbReference>
<feature type="domain" description="Multidrug resistance protein MdtA-like C-terminal permuted SH3" evidence="4">
    <location>
        <begin position="442"/>
        <end position="499"/>
    </location>
</feature>
<keyword evidence="1" id="KW-0175">Coiled coil</keyword>
<name>A0A517NSS0_9BACT</name>
<dbReference type="Gene3D" id="2.40.420.20">
    <property type="match status" value="1"/>
</dbReference>
<feature type="region of interest" description="Disordered" evidence="2">
    <location>
        <begin position="1"/>
        <end position="26"/>
    </location>
</feature>
<dbReference type="RefSeq" id="WP_145417687.1">
    <property type="nucleotide sequence ID" value="NZ_CP036526.1"/>
</dbReference>
<feature type="coiled-coil region" evidence="1">
    <location>
        <begin position="223"/>
        <end position="281"/>
    </location>
</feature>
<evidence type="ECO:0000313" key="6">
    <source>
        <dbReference type="Proteomes" id="UP000319817"/>
    </source>
</evidence>
<reference evidence="5 6" key="1">
    <citation type="submission" date="2019-02" db="EMBL/GenBank/DDBJ databases">
        <title>Deep-cultivation of Planctomycetes and their phenomic and genomic characterization uncovers novel biology.</title>
        <authorList>
            <person name="Wiegand S."/>
            <person name="Jogler M."/>
            <person name="Boedeker C."/>
            <person name="Pinto D."/>
            <person name="Vollmers J."/>
            <person name="Rivas-Marin E."/>
            <person name="Kohn T."/>
            <person name="Peeters S.H."/>
            <person name="Heuer A."/>
            <person name="Rast P."/>
            <person name="Oberbeckmann S."/>
            <person name="Bunk B."/>
            <person name="Jeske O."/>
            <person name="Meyerdierks A."/>
            <person name="Storesund J.E."/>
            <person name="Kallscheuer N."/>
            <person name="Luecker S."/>
            <person name="Lage O.M."/>
            <person name="Pohl T."/>
            <person name="Merkel B.J."/>
            <person name="Hornburger P."/>
            <person name="Mueller R.-W."/>
            <person name="Bruemmer F."/>
            <person name="Labrenz M."/>
            <person name="Spormann A.M."/>
            <person name="Op den Camp H."/>
            <person name="Overmann J."/>
            <person name="Amann R."/>
            <person name="Jetten M.S.M."/>
            <person name="Mascher T."/>
            <person name="Medema M.H."/>
            <person name="Devos D.P."/>
            <person name="Kaster A.-K."/>
            <person name="Ovreas L."/>
            <person name="Rohde M."/>
            <person name="Galperin M.Y."/>
            <person name="Jogler C."/>
        </authorList>
    </citation>
    <scope>NUCLEOTIDE SEQUENCE [LARGE SCALE GENOMIC DNA]</scope>
    <source>
        <strain evidence="5 6">K23_9</strain>
    </source>
</reference>
<accession>A0A517NSS0</accession>
<protein>
    <submittedName>
        <fullName evidence="5">Multidrug resistance protein MdtA</fullName>
    </submittedName>
</protein>
<dbReference type="EMBL" id="CP036526">
    <property type="protein sequence ID" value="QDT10163.1"/>
    <property type="molecule type" value="Genomic_DNA"/>
</dbReference>
<dbReference type="PANTHER" id="PTHR30469:SF15">
    <property type="entry name" value="HLYD FAMILY OF SECRETION PROTEINS"/>
    <property type="match status" value="1"/>
</dbReference>
<proteinExistence type="predicted"/>
<dbReference type="Gene3D" id="2.40.30.170">
    <property type="match status" value="1"/>
</dbReference>
<evidence type="ECO:0000256" key="1">
    <source>
        <dbReference type="SAM" id="Coils"/>
    </source>
</evidence>
<dbReference type="Gene3D" id="2.40.50.100">
    <property type="match status" value="1"/>
</dbReference>
<feature type="transmembrane region" description="Helical" evidence="3">
    <location>
        <begin position="35"/>
        <end position="54"/>
    </location>
</feature>
<dbReference type="Proteomes" id="UP000319817">
    <property type="component" value="Chromosome"/>
</dbReference>
<gene>
    <name evidence="5" type="primary">mdtA_1</name>
    <name evidence="5" type="ORF">K239x_21180</name>
</gene>
<dbReference type="PANTHER" id="PTHR30469">
    <property type="entry name" value="MULTIDRUG RESISTANCE PROTEIN MDTA"/>
    <property type="match status" value="1"/>
</dbReference>
<evidence type="ECO:0000256" key="3">
    <source>
        <dbReference type="SAM" id="Phobius"/>
    </source>
</evidence>
<dbReference type="OrthoDB" id="234983at2"/>
<dbReference type="AlphaFoldDB" id="A0A517NSS0"/>
<keyword evidence="6" id="KW-1185">Reference proteome</keyword>
<dbReference type="GO" id="GO:1990281">
    <property type="term" value="C:efflux pump complex"/>
    <property type="evidence" value="ECO:0007669"/>
    <property type="project" value="TreeGrafter"/>
</dbReference>
<keyword evidence="3" id="KW-1133">Transmembrane helix</keyword>
<evidence type="ECO:0000259" key="4">
    <source>
        <dbReference type="Pfam" id="PF25967"/>
    </source>
</evidence>
<keyword evidence="3" id="KW-0472">Membrane</keyword>
<sequence length="519" mass="55786">MNESKLDLSQLALDRSPTGESSSKMPRPKRWLSRYVLPMGILLGFIALLGAAAGRQMLPSQSVTVTPVIVKRSAVQQAGTTLFQSPGWIEPRPTAIEIASLAPGVIEELLVVEGQSVEDNEPIARLITIDAELDLEQAKNSLAIREGELNRTKAERDAAQIRLDNPVHLQVQLADAQSSLAKAQTELAKLPFLIQASEANAKFARGSLERRRAAKGAIAGRILQESENNHAAADATLQELLQRGPNLRKEVDALQDKVAALDKQLELLVEETRQLNEAEAKVISAAALRDDAKLRVRQAALTLERNTIRAPMKGRILRLVASPGTRVMGPGTTPGQSSSTVVEMYDPARLQVRADVRLEDVPMVISGQPVEIETASSAGVIHGRVLQATSSANIQKNTLEVKIELIDPPSTVSPEMLVTATFLAPMVADSVAESTETERMFIPKSLVQSDGEGDFVWIVDADELAQRRSVTPAKVGADGLVHIESGLRATDKLIVGGVDGLSSGSRVKVTGDDQTLGLK</sequence>
<dbReference type="Pfam" id="PF25967">
    <property type="entry name" value="RND-MFP_C"/>
    <property type="match status" value="1"/>
</dbReference>
<keyword evidence="3" id="KW-0812">Transmembrane</keyword>
<evidence type="ECO:0000256" key="2">
    <source>
        <dbReference type="SAM" id="MobiDB-lite"/>
    </source>
</evidence>
<evidence type="ECO:0000313" key="5">
    <source>
        <dbReference type="EMBL" id="QDT10163.1"/>
    </source>
</evidence>
<organism evidence="5 6">
    <name type="scientific">Stieleria marina</name>
    <dbReference type="NCBI Taxonomy" id="1930275"/>
    <lineage>
        <taxon>Bacteria</taxon>
        <taxon>Pseudomonadati</taxon>
        <taxon>Planctomycetota</taxon>
        <taxon>Planctomycetia</taxon>
        <taxon>Pirellulales</taxon>
        <taxon>Pirellulaceae</taxon>
        <taxon>Stieleria</taxon>
    </lineage>
</organism>